<organism evidence="13 14">
    <name type="scientific">Marinobacterium lacunae</name>
    <dbReference type="NCBI Taxonomy" id="1232683"/>
    <lineage>
        <taxon>Bacteria</taxon>
        <taxon>Pseudomonadati</taxon>
        <taxon>Pseudomonadota</taxon>
        <taxon>Gammaproteobacteria</taxon>
        <taxon>Oceanospirillales</taxon>
        <taxon>Oceanospirillaceae</taxon>
        <taxon>Marinobacterium</taxon>
    </lineage>
</organism>
<dbReference type="EC" id="2.3.1.15" evidence="4"/>
<evidence type="ECO:0000256" key="7">
    <source>
        <dbReference type="ARBA" id="ARBA00023136"/>
    </source>
</evidence>
<proteinExistence type="inferred from homology"/>
<evidence type="ECO:0000313" key="14">
    <source>
        <dbReference type="Proteomes" id="UP000028252"/>
    </source>
</evidence>
<comment type="subcellular location">
    <subcellularLocation>
        <location evidence="1">Endomembrane system</location>
        <topology evidence="1">Peripheral membrane protein</topology>
    </subcellularLocation>
</comment>
<dbReference type="PATRIC" id="fig|1232683.4.peg.463"/>
<dbReference type="AlphaFoldDB" id="A0A081G407"/>
<comment type="caution">
    <text evidence="13">The sequence shown here is derived from an EMBL/GenBank/DDBJ whole genome shotgun (WGS) entry which is preliminary data.</text>
</comment>
<comment type="catalytic activity">
    <reaction evidence="11">
        <text>sn-glycerol 3-phosphate + an acyl-CoA = a 1-acyl-sn-glycero-3-phosphate + CoA</text>
        <dbReference type="Rhea" id="RHEA:15325"/>
        <dbReference type="ChEBI" id="CHEBI:57287"/>
        <dbReference type="ChEBI" id="CHEBI:57597"/>
        <dbReference type="ChEBI" id="CHEBI:57970"/>
        <dbReference type="ChEBI" id="CHEBI:58342"/>
        <dbReference type="EC" id="2.3.1.15"/>
    </reaction>
</comment>
<evidence type="ECO:0000313" key="13">
    <source>
        <dbReference type="EMBL" id="KEA65512.1"/>
    </source>
</evidence>
<keyword evidence="8" id="KW-0594">Phospholipid biosynthesis</keyword>
<evidence type="ECO:0000256" key="10">
    <source>
        <dbReference type="ARBA" id="ARBA00023315"/>
    </source>
</evidence>
<evidence type="ECO:0000256" key="2">
    <source>
        <dbReference type="ARBA" id="ARBA00004765"/>
    </source>
</evidence>
<dbReference type="InterPro" id="IPR045520">
    <property type="entry name" value="GPAT/DHAPAT_C"/>
</dbReference>
<protein>
    <recommendedName>
        <fullName evidence="5">Glycerol-3-phosphate acyltransferase</fullName>
        <ecNumber evidence="4">2.3.1.15</ecNumber>
    </recommendedName>
</protein>
<evidence type="ECO:0000256" key="5">
    <source>
        <dbReference type="ARBA" id="ARBA00013432"/>
    </source>
</evidence>
<dbReference type="SUPFAM" id="SSF69593">
    <property type="entry name" value="Glycerol-3-phosphate (1)-acyltransferase"/>
    <property type="match status" value="1"/>
</dbReference>
<dbReference type="InterPro" id="IPR041728">
    <property type="entry name" value="GPAT/DHAPAT_LPLAT"/>
</dbReference>
<evidence type="ECO:0000256" key="3">
    <source>
        <dbReference type="ARBA" id="ARBA00007937"/>
    </source>
</evidence>
<dbReference type="GO" id="GO:0004366">
    <property type="term" value="F:glycerol-3-phosphate O-acyltransferase activity"/>
    <property type="evidence" value="ECO:0007669"/>
    <property type="project" value="UniProtKB-EC"/>
</dbReference>
<dbReference type="CDD" id="cd07993">
    <property type="entry name" value="LPLAT_DHAPAT-like"/>
    <property type="match status" value="1"/>
</dbReference>
<evidence type="ECO:0000256" key="11">
    <source>
        <dbReference type="ARBA" id="ARBA00048427"/>
    </source>
</evidence>
<dbReference type="GO" id="GO:0012505">
    <property type="term" value="C:endomembrane system"/>
    <property type="evidence" value="ECO:0007669"/>
    <property type="project" value="UniProtKB-SubCell"/>
</dbReference>
<accession>A0A081G407</accession>
<keyword evidence="8" id="KW-0443">Lipid metabolism</keyword>
<keyword evidence="9" id="KW-1208">Phospholipid metabolism</keyword>
<comment type="similarity">
    <text evidence="3">Belongs to the GPAT/DAPAT family.</text>
</comment>
<name>A0A081G407_9GAMM</name>
<feature type="domain" description="Phospholipid/glycerol acyltransferase" evidence="12">
    <location>
        <begin position="110"/>
        <end position="237"/>
    </location>
</feature>
<dbReference type="Proteomes" id="UP000028252">
    <property type="component" value="Unassembled WGS sequence"/>
</dbReference>
<keyword evidence="6 13" id="KW-0808">Transferase</keyword>
<evidence type="ECO:0000259" key="12">
    <source>
        <dbReference type="SMART" id="SM00563"/>
    </source>
</evidence>
<keyword evidence="14" id="KW-1185">Reference proteome</keyword>
<dbReference type="EMBL" id="JMQN01000011">
    <property type="protein sequence ID" value="KEA65512.1"/>
    <property type="molecule type" value="Genomic_DNA"/>
</dbReference>
<keyword evidence="10 13" id="KW-0012">Acyltransferase</keyword>
<dbReference type="STRING" id="1232683.ADIMK_0469"/>
<gene>
    <name evidence="13" type="ORF">ADIMK_0469</name>
</gene>
<dbReference type="PANTHER" id="PTHR12563:SF17">
    <property type="entry name" value="DIHYDROXYACETONE PHOSPHATE ACYLTRANSFERASE"/>
    <property type="match status" value="1"/>
</dbReference>
<dbReference type="RefSeq" id="WP_036183010.1">
    <property type="nucleotide sequence ID" value="NZ_JMQN01000011.1"/>
</dbReference>
<dbReference type="PANTHER" id="PTHR12563">
    <property type="entry name" value="GLYCEROL-3-PHOSPHATE ACYLTRANSFERASE"/>
    <property type="match status" value="1"/>
</dbReference>
<keyword evidence="7" id="KW-0472">Membrane</keyword>
<reference evidence="13 14" key="1">
    <citation type="submission" date="2014-04" db="EMBL/GenBank/DDBJ databases">
        <title>Marinobacterium kochiensis sp. nov., isolated from sediment sample collected from Kochi backwaters in Kerala, India.</title>
        <authorList>
            <person name="Singh A."/>
            <person name="Pinnaka A.K."/>
        </authorList>
    </citation>
    <scope>NUCLEOTIDE SEQUENCE [LARGE SCALE GENOMIC DNA]</scope>
    <source>
        <strain evidence="13 14">AK27</strain>
    </source>
</reference>
<evidence type="ECO:0000256" key="1">
    <source>
        <dbReference type="ARBA" id="ARBA00004184"/>
    </source>
</evidence>
<dbReference type="GO" id="GO:0016024">
    <property type="term" value="P:CDP-diacylglycerol biosynthetic process"/>
    <property type="evidence" value="ECO:0007669"/>
    <property type="project" value="UniProtKB-UniPathway"/>
</dbReference>
<dbReference type="eggNOG" id="COG2937">
    <property type="taxonomic scope" value="Bacteria"/>
</dbReference>
<evidence type="ECO:0000256" key="4">
    <source>
        <dbReference type="ARBA" id="ARBA00013113"/>
    </source>
</evidence>
<dbReference type="OrthoDB" id="335193at2"/>
<evidence type="ECO:0000256" key="8">
    <source>
        <dbReference type="ARBA" id="ARBA00023209"/>
    </source>
</evidence>
<keyword evidence="8" id="KW-0444">Lipid biosynthesis</keyword>
<dbReference type="InterPro" id="IPR022284">
    <property type="entry name" value="GPAT/DHAPAT"/>
</dbReference>
<dbReference type="SMART" id="SM00563">
    <property type="entry name" value="PlsC"/>
    <property type="match status" value="1"/>
</dbReference>
<evidence type="ECO:0000256" key="6">
    <source>
        <dbReference type="ARBA" id="ARBA00022679"/>
    </source>
</evidence>
<dbReference type="InterPro" id="IPR002123">
    <property type="entry name" value="Plipid/glycerol_acylTrfase"/>
</dbReference>
<comment type="pathway">
    <text evidence="2">Phospholipid metabolism; CDP-diacylglycerol biosynthesis; CDP-diacylglycerol from sn-glycerol 3-phosphate: step 1/3.</text>
</comment>
<sequence length="588" mass="66209">MPGALLSNIKSMLRAKARGESSRRKRLIHSLMADPGIQALIHQRATERGETLLQVEAQALTYLNTLCADMSPRVVENLYPLFSLLLRHLYPRIETRGLSQLHALSKTHQLIYLPNHRSHIDYLLISWALYRDRLSLPQVAAGDNLNLPLVGPLLRRAGAVFMRRSFLHDVLYTQLFQRYLSQLLQDSQAFEFFVEGGRSRTGRLLPARRGLLGMTLQAWQDTGSKPLALVPISINYDLCLENSQYMRELAGAPKKQESLAGVIASASNLFRRCGGAYMTIGEPLRLSPGDDISADAAGMSTLRRINAASVSTPMARLASLMPSRPDTPISRNEMAYRLTSLSSLLEQLGVPMPQTDPEPDRIITEAKRRGQISLSGDKLLLTDRQVAGLCFYRNGLTHALILPGLMLLLAARLPAPSKSTVTRLLHALRPYMDAEFHLPEYLLEDSVAGFLRKALLQANLLKVQDPYLRVAEHPLANTLIQLAEQVLLRQYLLIKVLEQQSVIDESQLLELTSRLSGHIHQWYGHPSPDYGDKRQLAPLLEQLERQQLLERKDGIVRCQRDLTPIIRIGQRLLPAVLLKEAQRWLRQH</sequence>
<dbReference type="UniPathway" id="UPA00557">
    <property type="reaction ID" value="UER00612"/>
</dbReference>
<evidence type="ECO:0000256" key="9">
    <source>
        <dbReference type="ARBA" id="ARBA00023264"/>
    </source>
</evidence>
<dbReference type="Pfam" id="PF19277">
    <property type="entry name" value="GPAT_C"/>
    <property type="match status" value="1"/>
</dbReference>
<dbReference type="Pfam" id="PF01553">
    <property type="entry name" value="Acyltransferase"/>
    <property type="match status" value="1"/>
</dbReference>